<evidence type="ECO:0000313" key="2">
    <source>
        <dbReference type="EMBL" id="JAR91569.1"/>
    </source>
</evidence>
<dbReference type="EMBL" id="GEGO01003835">
    <property type="protein sequence ID" value="JAR91569.1"/>
    <property type="molecule type" value="Transcribed_RNA"/>
</dbReference>
<keyword evidence="2" id="KW-0695">RNA-directed DNA polymerase</keyword>
<dbReference type="InterPro" id="IPR002156">
    <property type="entry name" value="RNaseH_domain"/>
</dbReference>
<dbReference type="GO" id="GO:0004523">
    <property type="term" value="F:RNA-DNA hybrid ribonuclease activity"/>
    <property type="evidence" value="ECO:0007669"/>
    <property type="project" value="InterPro"/>
</dbReference>
<keyword evidence="2" id="KW-0548">Nucleotidyltransferase</keyword>
<dbReference type="PROSITE" id="PS50879">
    <property type="entry name" value="RNASE_H_1"/>
    <property type="match status" value="1"/>
</dbReference>
<accession>A0A147BLB1</accession>
<sequence length="338" mass="36679">DVVGPAPAITPLPPLHSEPHPLTVQLRIDGLGTRRRTADIAAKQLAEDHVERHYQGWARIYTDGSVRPGDGSSTAAVFVERADLGVGERLTFHATSTTTELTALLLALRLIHHKSRGPDSWLLLSDSQAALAQLYGLERASPLARRIAGEAQLLGSLGHRLAFQWVPSHCGIPGNERADTLAEQIHDDPRFAASEVGPFADAKLLIAREAATNHPDERYAAGDRPAKPPRNWGRPTAAVVHRIRTGCALTPARVHLLRPDADPECPTCGEWSDLDHLLLDCPEHADARDAMTASITALGLPCGTGEEILRPRSNQRGKDRALKALLTFLEETGLLWSL</sequence>
<dbReference type="InterPro" id="IPR036397">
    <property type="entry name" value="RNaseH_sf"/>
</dbReference>
<dbReference type="Pfam" id="PF00075">
    <property type="entry name" value="RNase_H"/>
    <property type="match status" value="1"/>
</dbReference>
<dbReference type="AlphaFoldDB" id="A0A147BLB1"/>
<dbReference type="InterPro" id="IPR012337">
    <property type="entry name" value="RNaseH-like_sf"/>
</dbReference>
<evidence type="ECO:0000259" key="1">
    <source>
        <dbReference type="PROSITE" id="PS50879"/>
    </source>
</evidence>
<keyword evidence="2" id="KW-0808">Transferase</keyword>
<dbReference type="Gene3D" id="3.30.420.10">
    <property type="entry name" value="Ribonuclease H-like superfamily/Ribonuclease H"/>
    <property type="match status" value="1"/>
</dbReference>
<dbReference type="GO" id="GO:0003676">
    <property type="term" value="F:nucleic acid binding"/>
    <property type="evidence" value="ECO:0007669"/>
    <property type="project" value="InterPro"/>
</dbReference>
<dbReference type="GO" id="GO:0003964">
    <property type="term" value="F:RNA-directed DNA polymerase activity"/>
    <property type="evidence" value="ECO:0007669"/>
    <property type="project" value="UniProtKB-KW"/>
</dbReference>
<feature type="domain" description="RNase H type-1" evidence="1">
    <location>
        <begin position="54"/>
        <end position="187"/>
    </location>
</feature>
<protein>
    <submittedName>
        <fullName evidence="2">Putative non-ltr rnase hi domain of reverse transcriptase</fullName>
    </submittedName>
</protein>
<organism evidence="2">
    <name type="scientific">Ixodes ricinus</name>
    <name type="common">Common tick</name>
    <name type="synonym">Acarus ricinus</name>
    <dbReference type="NCBI Taxonomy" id="34613"/>
    <lineage>
        <taxon>Eukaryota</taxon>
        <taxon>Metazoa</taxon>
        <taxon>Ecdysozoa</taxon>
        <taxon>Arthropoda</taxon>
        <taxon>Chelicerata</taxon>
        <taxon>Arachnida</taxon>
        <taxon>Acari</taxon>
        <taxon>Parasitiformes</taxon>
        <taxon>Ixodida</taxon>
        <taxon>Ixodoidea</taxon>
        <taxon>Ixodidae</taxon>
        <taxon>Ixodinae</taxon>
        <taxon>Ixodes</taxon>
    </lineage>
</organism>
<name>A0A147BLB1_IXORI</name>
<proteinExistence type="predicted"/>
<dbReference type="CDD" id="cd09276">
    <property type="entry name" value="Rnase_HI_RT_non_LTR"/>
    <property type="match status" value="1"/>
</dbReference>
<dbReference type="SUPFAM" id="SSF53098">
    <property type="entry name" value="Ribonuclease H-like"/>
    <property type="match status" value="1"/>
</dbReference>
<feature type="non-terminal residue" evidence="2">
    <location>
        <position position="1"/>
    </location>
</feature>
<reference evidence="2" key="1">
    <citation type="journal article" date="2018" name="PLoS Negl. Trop. Dis.">
        <title>Sialome diversity of ticks revealed by RNAseq of single tick salivary glands.</title>
        <authorList>
            <person name="Perner J."/>
            <person name="Kropackova S."/>
            <person name="Kopacek P."/>
            <person name="Ribeiro J.M."/>
        </authorList>
    </citation>
    <scope>NUCLEOTIDE SEQUENCE</scope>
    <source>
        <strain evidence="2">Siblings of single egg batch collected in Ceske Budejovice</strain>
        <tissue evidence="2">Salivary glands</tissue>
    </source>
</reference>